<proteinExistence type="predicted"/>
<evidence type="ECO:0000313" key="2">
    <source>
        <dbReference type="Proteomes" id="UP000246036"/>
    </source>
</evidence>
<dbReference type="EMBL" id="CP029477">
    <property type="protein sequence ID" value="AWM76072.1"/>
    <property type="molecule type" value="Genomic_DNA"/>
</dbReference>
<sequence>MQLGENKIYLFYNNVDLPSTVNGDLGISKMWVTSGSIYYALKATDLKPVFLVYNWSGELTMHYYASGSKKARTVSYSARGIGRCQT</sequence>
<dbReference type="Proteomes" id="UP000246036">
    <property type="component" value="Chromosome"/>
</dbReference>
<evidence type="ECO:0000313" key="1">
    <source>
        <dbReference type="EMBL" id="AWM76072.1"/>
    </source>
</evidence>
<name>A0ABM6W2U6_9LACO</name>
<dbReference type="RefSeq" id="WP_109586863.1">
    <property type="nucleotide sequence ID" value="NZ_CP029477.1"/>
</dbReference>
<accession>A0ABM6W2U6</accession>
<gene>
    <name evidence="1" type="ORF">DKL58_08820</name>
</gene>
<organism evidence="1 2">
    <name type="scientific">Lactobacillus kullabergensis</name>
    <dbReference type="NCBI Taxonomy" id="1218493"/>
    <lineage>
        <taxon>Bacteria</taxon>
        <taxon>Bacillati</taxon>
        <taxon>Bacillota</taxon>
        <taxon>Bacilli</taxon>
        <taxon>Lactobacillales</taxon>
        <taxon>Lactobacillaceae</taxon>
        <taxon>Lactobacillus</taxon>
    </lineage>
</organism>
<reference evidence="1 2" key="1">
    <citation type="submission" date="2018-05" db="EMBL/GenBank/DDBJ databases">
        <title>Reference genomes for bee gut microbiota database.</title>
        <authorList>
            <person name="Ellegaard K.M."/>
        </authorList>
    </citation>
    <scope>NUCLEOTIDE SEQUENCE [LARGE SCALE GENOMIC DNA]</scope>
    <source>
        <strain evidence="1 2">ESL0186</strain>
    </source>
</reference>
<protein>
    <submittedName>
        <fullName evidence="1">Uncharacterized protein</fullName>
    </submittedName>
</protein>
<keyword evidence="2" id="KW-1185">Reference proteome</keyword>